<comment type="caution">
    <text evidence="2">The sequence shown here is derived from an EMBL/GenBank/DDBJ whole genome shotgun (WGS) entry which is preliminary data.</text>
</comment>
<keyword evidence="1" id="KW-0732">Signal</keyword>
<gene>
    <name evidence="2" type="ORF">HNQ58_001053</name>
</gene>
<reference evidence="2 3" key="1">
    <citation type="submission" date="2020-08" db="EMBL/GenBank/DDBJ databases">
        <title>Genomic Encyclopedia of Type Strains, Phase IV (KMG-IV): sequencing the most valuable type-strain genomes for metagenomic binning, comparative biology and taxonomic classification.</title>
        <authorList>
            <person name="Goeker M."/>
        </authorList>
    </citation>
    <scope>NUCLEOTIDE SEQUENCE [LARGE SCALE GENOMIC DNA]</scope>
    <source>
        <strain evidence="2 3">DSM 25897</strain>
    </source>
</reference>
<sequence>MTGLLLAMLGFALAAFLWSNARAASETAHRLGRQACEAAGVQWLDHSVHLVRLRLRRGADGRLGVERHYRFDYSRHGEDRHSGRIVLFGTRLVELIGPLAAAD</sequence>
<protein>
    <recommendedName>
        <fullName evidence="4">DUF3301 domain-containing protein</fullName>
    </recommendedName>
</protein>
<feature type="chain" id="PRO_5031060340" description="DUF3301 domain-containing protein" evidence="1">
    <location>
        <begin position="24"/>
        <end position="103"/>
    </location>
</feature>
<keyword evidence="3" id="KW-1185">Reference proteome</keyword>
<organism evidence="2 3">
    <name type="scientific">Rehaibacterium terrae</name>
    <dbReference type="NCBI Taxonomy" id="1341696"/>
    <lineage>
        <taxon>Bacteria</taxon>
        <taxon>Pseudomonadati</taxon>
        <taxon>Pseudomonadota</taxon>
        <taxon>Gammaproteobacteria</taxon>
        <taxon>Lysobacterales</taxon>
        <taxon>Lysobacteraceae</taxon>
        <taxon>Rehaibacterium</taxon>
    </lineage>
</organism>
<evidence type="ECO:0000313" key="3">
    <source>
        <dbReference type="Proteomes" id="UP000519004"/>
    </source>
</evidence>
<evidence type="ECO:0000256" key="1">
    <source>
        <dbReference type="SAM" id="SignalP"/>
    </source>
</evidence>
<evidence type="ECO:0008006" key="4">
    <source>
        <dbReference type="Google" id="ProtNLM"/>
    </source>
</evidence>
<dbReference type="Proteomes" id="UP000519004">
    <property type="component" value="Unassembled WGS sequence"/>
</dbReference>
<dbReference type="Pfam" id="PF11743">
    <property type="entry name" value="DUF3301"/>
    <property type="match status" value="1"/>
</dbReference>
<dbReference type="InterPro" id="IPR021732">
    <property type="entry name" value="DUF3301"/>
</dbReference>
<accession>A0A7W7XZ91</accession>
<dbReference type="EMBL" id="JACHHX010000005">
    <property type="protein sequence ID" value="MBB5015172.1"/>
    <property type="molecule type" value="Genomic_DNA"/>
</dbReference>
<dbReference type="RefSeq" id="WP_183947739.1">
    <property type="nucleotide sequence ID" value="NZ_JACHHX010000005.1"/>
</dbReference>
<dbReference type="AlphaFoldDB" id="A0A7W7XZ91"/>
<name>A0A7W7XZ91_9GAMM</name>
<proteinExistence type="predicted"/>
<evidence type="ECO:0000313" key="2">
    <source>
        <dbReference type="EMBL" id="MBB5015172.1"/>
    </source>
</evidence>
<feature type="signal peptide" evidence="1">
    <location>
        <begin position="1"/>
        <end position="23"/>
    </location>
</feature>